<evidence type="ECO:0000256" key="1">
    <source>
        <dbReference type="ARBA" id="ARBA00009865"/>
    </source>
</evidence>
<evidence type="ECO:0000256" key="4">
    <source>
        <dbReference type="RuleBase" id="RU361187"/>
    </source>
</evidence>
<comment type="similarity">
    <text evidence="1 4">Belongs to the glycosyl hydrolase 43 family.</text>
</comment>
<proteinExistence type="inferred from homology"/>
<evidence type="ECO:0000256" key="3">
    <source>
        <dbReference type="ARBA" id="ARBA00023295"/>
    </source>
</evidence>
<accession>A0A1H1RFZ0</accession>
<dbReference type="Proteomes" id="UP000199103">
    <property type="component" value="Chromosome I"/>
</dbReference>
<dbReference type="EMBL" id="LT629772">
    <property type="protein sequence ID" value="SDS34583.1"/>
    <property type="molecule type" value="Genomic_DNA"/>
</dbReference>
<name>A0A1H1RFZ0_9ACTN</name>
<gene>
    <name evidence="5" type="ORF">SAMN04489812_1634</name>
</gene>
<evidence type="ECO:0000313" key="6">
    <source>
        <dbReference type="Proteomes" id="UP000199103"/>
    </source>
</evidence>
<dbReference type="InterPro" id="IPR023296">
    <property type="entry name" value="Glyco_hydro_beta-prop_sf"/>
</dbReference>
<evidence type="ECO:0000256" key="2">
    <source>
        <dbReference type="ARBA" id="ARBA00022801"/>
    </source>
</evidence>
<sequence length="325" mass="35049">MEHNRPGDPVHPALIGDPWADRERIGAPFSKDPSVVRLGDRYLLYVSLPPDQSCPQPQGNQPGEAGWTSAVAVSDDLISWQLVADIGPFGDYDANGTAAPGAVVIDGQVHLFFQTYGNGRDDAICHAVSDDGISFTANPANPVFAPTGDWTCGRAIDADVVRAGDRLLLAWATRDPQMEVQMVGTAWAPIDSSFGPDSWTQLSVDGPALRPELDWERDCIEAPALHWDGERFTMFYAGGYNNEPQQIGWATSTDGIDWVRGTEQPFIANGAPGSWNSSESGHPGLFTDHDGSSFLFFQGNADHGRTWEIAATRIGWTAAGPELLG</sequence>
<dbReference type="Gene3D" id="2.115.10.20">
    <property type="entry name" value="Glycosyl hydrolase domain, family 43"/>
    <property type="match status" value="2"/>
</dbReference>
<organism evidence="5 6">
    <name type="scientific">Microlunatus soli</name>
    <dbReference type="NCBI Taxonomy" id="630515"/>
    <lineage>
        <taxon>Bacteria</taxon>
        <taxon>Bacillati</taxon>
        <taxon>Actinomycetota</taxon>
        <taxon>Actinomycetes</taxon>
        <taxon>Propionibacteriales</taxon>
        <taxon>Propionibacteriaceae</taxon>
        <taxon>Microlunatus</taxon>
    </lineage>
</organism>
<reference evidence="5 6" key="1">
    <citation type="submission" date="2016-10" db="EMBL/GenBank/DDBJ databases">
        <authorList>
            <person name="de Groot N.N."/>
        </authorList>
    </citation>
    <scope>NUCLEOTIDE SEQUENCE [LARGE SCALE GENOMIC DNA]</scope>
    <source>
        <strain evidence="5 6">DSM 21800</strain>
    </source>
</reference>
<evidence type="ECO:0000313" key="5">
    <source>
        <dbReference type="EMBL" id="SDS34583.1"/>
    </source>
</evidence>
<dbReference type="SUPFAM" id="SSF75005">
    <property type="entry name" value="Arabinanase/levansucrase/invertase"/>
    <property type="match status" value="1"/>
</dbReference>
<dbReference type="GO" id="GO:0004553">
    <property type="term" value="F:hydrolase activity, hydrolyzing O-glycosyl compounds"/>
    <property type="evidence" value="ECO:0007669"/>
    <property type="project" value="InterPro"/>
</dbReference>
<dbReference type="GO" id="GO:0005975">
    <property type="term" value="P:carbohydrate metabolic process"/>
    <property type="evidence" value="ECO:0007669"/>
    <property type="project" value="InterPro"/>
</dbReference>
<dbReference type="AlphaFoldDB" id="A0A1H1RFZ0"/>
<dbReference type="OrthoDB" id="177947at2"/>
<keyword evidence="6" id="KW-1185">Reference proteome</keyword>
<dbReference type="InterPro" id="IPR006710">
    <property type="entry name" value="Glyco_hydro_43"/>
</dbReference>
<dbReference type="Pfam" id="PF04616">
    <property type="entry name" value="Glyco_hydro_43"/>
    <property type="match status" value="1"/>
</dbReference>
<protein>
    <submittedName>
        <fullName evidence="5">Glycosyl hydrolases family 43</fullName>
    </submittedName>
</protein>
<keyword evidence="2 4" id="KW-0378">Hydrolase</keyword>
<dbReference type="STRING" id="630515.SAMN04489812_1634"/>
<keyword evidence="3 4" id="KW-0326">Glycosidase</keyword>
<dbReference type="RefSeq" id="WP_091522733.1">
    <property type="nucleotide sequence ID" value="NZ_LT629772.1"/>
</dbReference>